<feature type="chain" id="PRO_5015408801" evidence="1">
    <location>
        <begin position="23"/>
        <end position="244"/>
    </location>
</feature>
<name>A0A2U1KI65_ARTAN</name>
<dbReference type="PANTHER" id="PTHR48219:SF1">
    <property type="entry name" value="VACUOLAR PROTEIN SORTING-ASSOCIATED PROTEIN 62"/>
    <property type="match status" value="1"/>
</dbReference>
<dbReference type="EMBL" id="PKPP01018202">
    <property type="protein sequence ID" value="PWA36432.1"/>
    <property type="molecule type" value="Genomic_DNA"/>
</dbReference>
<organism evidence="2 3">
    <name type="scientific">Artemisia annua</name>
    <name type="common">Sweet wormwood</name>
    <dbReference type="NCBI Taxonomy" id="35608"/>
    <lineage>
        <taxon>Eukaryota</taxon>
        <taxon>Viridiplantae</taxon>
        <taxon>Streptophyta</taxon>
        <taxon>Embryophyta</taxon>
        <taxon>Tracheophyta</taxon>
        <taxon>Spermatophyta</taxon>
        <taxon>Magnoliopsida</taxon>
        <taxon>eudicotyledons</taxon>
        <taxon>Gunneridae</taxon>
        <taxon>Pentapetalae</taxon>
        <taxon>asterids</taxon>
        <taxon>campanulids</taxon>
        <taxon>Asterales</taxon>
        <taxon>Asteraceae</taxon>
        <taxon>Asteroideae</taxon>
        <taxon>Anthemideae</taxon>
        <taxon>Artemisiinae</taxon>
        <taxon>Artemisia</taxon>
    </lineage>
</organism>
<accession>A0A2U1KI65</accession>
<dbReference type="PANTHER" id="PTHR48219">
    <property type="entry name" value="VACUOLAR PROTEIN SORTING-ASSOCIATED PROTEIN 62-RELATED"/>
    <property type="match status" value="1"/>
</dbReference>
<dbReference type="AlphaFoldDB" id="A0A2U1KI65"/>
<comment type="caution">
    <text evidence="2">The sequence shown here is derived from an EMBL/GenBank/DDBJ whole genome shotgun (WGS) entry which is preliminary data.</text>
</comment>
<evidence type="ECO:0000256" key="1">
    <source>
        <dbReference type="SAM" id="SignalP"/>
    </source>
</evidence>
<dbReference type="Proteomes" id="UP000245207">
    <property type="component" value="Unassembled WGS sequence"/>
</dbReference>
<protein>
    <submittedName>
        <fullName evidence="2">Vacuolar protein sorting-associated protein 62</fullName>
    </submittedName>
</protein>
<dbReference type="InterPro" id="IPR009291">
    <property type="entry name" value="Vps62"/>
</dbReference>
<keyword evidence="3" id="KW-1185">Reference proteome</keyword>
<proteinExistence type="predicted"/>
<dbReference type="STRING" id="35608.A0A2U1KI65"/>
<sequence>MFLFRCSYHILTVMLTIQIVSSTCCTWNDFSTTLDPNNVEDDTEVVSFDLPGPSPSYPKVKDTTGDPWLGALLYPIDCKLIWTSKGSNISQSVDGYIWLPIPPDDYKAVGHIVTTSPEKPSYLKTNINVYTTMPIHKSLSFPVGTFFARSSGEDKHELVCLKMVKSDPYFAMPNSLQIKTMIGAYAPWVYFHPDEEYFPSSVLWFFNNGADIYQVGGIHWPVIKDGELLPDYGILGDAYQRVFT</sequence>
<dbReference type="Pfam" id="PF06101">
    <property type="entry name" value="Vps62"/>
    <property type="match status" value="2"/>
</dbReference>
<dbReference type="OrthoDB" id="1736558at2759"/>
<gene>
    <name evidence="2" type="ORF">CTI12_AA599000</name>
</gene>
<feature type="signal peptide" evidence="1">
    <location>
        <begin position="1"/>
        <end position="22"/>
    </location>
</feature>
<reference evidence="2 3" key="1">
    <citation type="journal article" date="2018" name="Mol. Plant">
        <title>The genome of Artemisia annua provides insight into the evolution of Asteraceae family and artemisinin biosynthesis.</title>
        <authorList>
            <person name="Shen Q."/>
            <person name="Zhang L."/>
            <person name="Liao Z."/>
            <person name="Wang S."/>
            <person name="Yan T."/>
            <person name="Shi P."/>
            <person name="Liu M."/>
            <person name="Fu X."/>
            <person name="Pan Q."/>
            <person name="Wang Y."/>
            <person name="Lv Z."/>
            <person name="Lu X."/>
            <person name="Zhang F."/>
            <person name="Jiang W."/>
            <person name="Ma Y."/>
            <person name="Chen M."/>
            <person name="Hao X."/>
            <person name="Li L."/>
            <person name="Tang Y."/>
            <person name="Lv G."/>
            <person name="Zhou Y."/>
            <person name="Sun X."/>
            <person name="Brodelius P.E."/>
            <person name="Rose J.K.C."/>
            <person name="Tang K."/>
        </authorList>
    </citation>
    <scope>NUCLEOTIDE SEQUENCE [LARGE SCALE GENOMIC DNA]</scope>
    <source>
        <strain evidence="3">cv. Huhao1</strain>
        <tissue evidence="2">Leaf</tissue>
    </source>
</reference>
<evidence type="ECO:0000313" key="3">
    <source>
        <dbReference type="Proteomes" id="UP000245207"/>
    </source>
</evidence>
<keyword evidence="1" id="KW-0732">Signal</keyword>
<evidence type="ECO:0000313" key="2">
    <source>
        <dbReference type="EMBL" id="PWA36432.1"/>
    </source>
</evidence>